<name>A0A0W0GHM6_9CHLR</name>
<comment type="caution">
    <text evidence="1">The sequence shown here is derived from an EMBL/GenBank/DDBJ whole genome shotgun (WGS) entry which is preliminary data.</text>
</comment>
<dbReference type="EMBL" id="LFDV01000002">
    <property type="protein sequence ID" value="KTB48046.1"/>
    <property type="molecule type" value="Genomic_DNA"/>
</dbReference>
<organism evidence="1 2">
    <name type="scientific">Dehalogenimonas alkenigignens</name>
    <dbReference type="NCBI Taxonomy" id="1217799"/>
    <lineage>
        <taxon>Bacteria</taxon>
        <taxon>Bacillati</taxon>
        <taxon>Chloroflexota</taxon>
        <taxon>Dehalococcoidia</taxon>
        <taxon>Dehalococcoidales</taxon>
        <taxon>Dehalococcoidaceae</taxon>
        <taxon>Dehalogenimonas</taxon>
    </lineage>
</organism>
<dbReference type="STRING" id="1217799.DEALK_08910"/>
<sequence>MEVVDTRECPEIEVDTSIGGARMVSVPSTTNSFILSLC</sequence>
<reference evidence="1 2" key="1">
    <citation type="submission" date="2015-06" db="EMBL/GenBank/DDBJ databases">
        <title>Genome sequence of the organohalide-respiring Dehalogenimonas alkenigignens type strain (IP3-3T).</title>
        <authorList>
            <person name="Key T.A."/>
            <person name="Richmond D.P."/>
            <person name="Bowman K.S."/>
            <person name="Cho Y.-J."/>
            <person name="Chun J."/>
            <person name="da Costa M.S."/>
            <person name="Rainey F.A."/>
            <person name="Moe W.M."/>
        </authorList>
    </citation>
    <scope>NUCLEOTIDE SEQUENCE [LARGE SCALE GENOMIC DNA]</scope>
    <source>
        <strain evidence="1 2">IP3-3</strain>
    </source>
</reference>
<keyword evidence="2" id="KW-1185">Reference proteome</keyword>
<dbReference type="Proteomes" id="UP000053947">
    <property type="component" value="Unassembled WGS sequence"/>
</dbReference>
<accession>A0A0W0GHM6</accession>
<proteinExistence type="predicted"/>
<evidence type="ECO:0000313" key="2">
    <source>
        <dbReference type="Proteomes" id="UP000053947"/>
    </source>
</evidence>
<protein>
    <submittedName>
        <fullName evidence="1">Uncharacterized protein</fullName>
    </submittedName>
</protein>
<dbReference type="AlphaFoldDB" id="A0A0W0GHM6"/>
<gene>
    <name evidence="1" type="ORF">DEALK_08910</name>
</gene>
<evidence type="ECO:0000313" key="1">
    <source>
        <dbReference type="EMBL" id="KTB48046.1"/>
    </source>
</evidence>